<dbReference type="GeneID" id="20812162"/>
<evidence type="ECO:0000313" key="1">
    <source>
        <dbReference type="EMBL" id="ETV75800.1"/>
    </source>
</evidence>
<accession>W4G7Z7</accession>
<dbReference type="AlphaFoldDB" id="W4G7Z7"/>
<protein>
    <submittedName>
        <fullName evidence="1">Uncharacterized protein</fullName>
    </submittedName>
</protein>
<dbReference type="RefSeq" id="XP_009834931.1">
    <property type="nucleotide sequence ID" value="XM_009836629.1"/>
</dbReference>
<sequence>MVAADYTIDNGATAALDVVLWVPKRFRSIDHVTVVSTIDQVRYACLCGDAGKLDNGDSIARYRSRPGAANVAPLQTPLPLPLSTTGDCISIVC</sequence>
<proteinExistence type="predicted"/>
<reference evidence="1" key="1">
    <citation type="submission" date="2013-12" db="EMBL/GenBank/DDBJ databases">
        <title>The Genome Sequence of Aphanomyces astaci APO3.</title>
        <authorList>
            <consortium name="The Broad Institute Genomics Platform"/>
            <person name="Russ C."/>
            <person name="Tyler B."/>
            <person name="van West P."/>
            <person name="Dieguez-Uribeondo J."/>
            <person name="Young S.K."/>
            <person name="Zeng Q."/>
            <person name="Gargeya S."/>
            <person name="Fitzgerald M."/>
            <person name="Abouelleil A."/>
            <person name="Alvarado L."/>
            <person name="Chapman S.B."/>
            <person name="Gainer-Dewar J."/>
            <person name="Goldberg J."/>
            <person name="Griggs A."/>
            <person name="Gujja S."/>
            <person name="Hansen M."/>
            <person name="Howarth C."/>
            <person name="Imamovic A."/>
            <person name="Ireland A."/>
            <person name="Larimer J."/>
            <person name="McCowan C."/>
            <person name="Murphy C."/>
            <person name="Pearson M."/>
            <person name="Poon T.W."/>
            <person name="Priest M."/>
            <person name="Roberts A."/>
            <person name="Saif S."/>
            <person name="Shea T."/>
            <person name="Sykes S."/>
            <person name="Wortman J."/>
            <person name="Nusbaum C."/>
            <person name="Birren B."/>
        </authorList>
    </citation>
    <scope>NUCLEOTIDE SEQUENCE [LARGE SCALE GENOMIC DNA]</scope>
    <source>
        <strain evidence="1">APO3</strain>
    </source>
</reference>
<name>W4G7Z7_APHAT</name>
<gene>
    <name evidence="1" type="ORF">H257_10166</name>
</gene>
<dbReference type="VEuPathDB" id="FungiDB:H257_10166"/>
<dbReference type="EMBL" id="KI913139">
    <property type="protein sequence ID" value="ETV75800.1"/>
    <property type="molecule type" value="Genomic_DNA"/>
</dbReference>
<organism evidence="1">
    <name type="scientific">Aphanomyces astaci</name>
    <name type="common">Crayfish plague agent</name>
    <dbReference type="NCBI Taxonomy" id="112090"/>
    <lineage>
        <taxon>Eukaryota</taxon>
        <taxon>Sar</taxon>
        <taxon>Stramenopiles</taxon>
        <taxon>Oomycota</taxon>
        <taxon>Saprolegniomycetes</taxon>
        <taxon>Saprolegniales</taxon>
        <taxon>Verrucalvaceae</taxon>
        <taxon>Aphanomyces</taxon>
    </lineage>
</organism>